<evidence type="ECO:0000256" key="8">
    <source>
        <dbReference type="SAM" id="Phobius"/>
    </source>
</evidence>
<comment type="caution">
    <text evidence="9">The sequence shown here is derived from an EMBL/GenBank/DDBJ whole genome shotgun (WGS) entry which is preliminary data.</text>
</comment>
<keyword evidence="4 8" id="KW-0812">Transmembrane</keyword>
<evidence type="ECO:0000256" key="3">
    <source>
        <dbReference type="ARBA" id="ARBA00022670"/>
    </source>
</evidence>
<keyword evidence="2" id="KW-1003">Cell membrane</keyword>
<dbReference type="InterPro" id="IPR013426">
    <property type="entry name" value="EpsH-like"/>
</dbReference>
<evidence type="ECO:0000256" key="2">
    <source>
        <dbReference type="ARBA" id="ARBA00022475"/>
    </source>
</evidence>
<evidence type="ECO:0000313" key="9">
    <source>
        <dbReference type="EMBL" id="TCJ17932.1"/>
    </source>
</evidence>
<dbReference type="GO" id="GO:0006508">
    <property type="term" value="P:proteolysis"/>
    <property type="evidence" value="ECO:0007669"/>
    <property type="project" value="UniProtKB-KW"/>
</dbReference>
<keyword evidence="6 8" id="KW-1133">Transmembrane helix</keyword>
<feature type="transmembrane region" description="Helical" evidence="8">
    <location>
        <begin position="82"/>
        <end position="101"/>
    </location>
</feature>
<comment type="subcellular location">
    <subcellularLocation>
        <location evidence="1">Cell membrane</location>
        <topology evidence="1">Multi-pass membrane protein</topology>
    </subcellularLocation>
</comment>
<dbReference type="GO" id="GO:0008233">
    <property type="term" value="F:peptidase activity"/>
    <property type="evidence" value="ECO:0007669"/>
    <property type="project" value="UniProtKB-KW"/>
</dbReference>
<evidence type="ECO:0000256" key="7">
    <source>
        <dbReference type="ARBA" id="ARBA00023136"/>
    </source>
</evidence>
<dbReference type="InterPro" id="IPR026392">
    <property type="entry name" value="Exo/Archaeosortase_dom"/>
</dbReference>
<feature type="transmembrane region" description="Helical" evidence="8">
    <location>
        <begin position="230"/>
        <end position="256"/>
    </location>
</feature>
<protein>
    <submittedName>
        <fullName evidence="9">Exosortase B</fullName>
    </submittedName>
</protein>
<feature type="transmembrane region" description="Helical" evidence="8">
    <location>
        <begin position="135"/>
        <end position="153"/>
    </location>
</feature>
<dbReference type="InterPro" id="IPR017544">
    <property type="entry name" value="Exosortase-2"/>
</dbReference>
<feature type="transmembrane region" description="Helical" evidence="8">
    <location>
        <begin position="268"/>
        <end position="293"/>
    </location>
</feature>
<keyword evidence="7 8" id="KW-0472">Membrane</keyword>
<dbReference type="Proteomes" id="UP000295443">
    <property type="component" value="Unassembled WGS sequence"/>
</dbReference>
<proteinExistence type="predicted"/>
<evidence type="ECO:0000256" key="6">
    <source>
        <dbReference type="ARBA" id="ARBA00022989"/>
    </source>
</evidence>
<feature type="transmembrane region" description="Helical" evidence="8">
    <location>
        <begin position="16"/>
        <end position="35"/>
    </location>
</feature>
<name>A0A4V2NWM0_9PROT</name>
<feature type="transmembrane region" description="Helical" evidence="8">
    <location>
        <begin position="174"/>
        <end position="194"/>
    </location>
</feature>
<dbReference type="NCBIfam" id="TIGR02602">
    <property type="entry name" value="8TM_EpsH"/>
    <property type="match status" value="1"/>
</dbReference>
<reference evidence="9 10" key="1">
    <citation type="submission" date="2019-03" db="EMBL/GenBank/DDBJ databases">
        <title>Genome sequence of Thiobacillaceae bacterium LSR1, a sulfur-oxidizing bacterium isolated from freshwater sediment.</title>
        <authorList>
            <person name="Li S."/>
        </authorList>
    </citation>
    <scope>NUCLEOTIDE SEQUENCE [LARGE SCALE GENOMIC DNA]</scope>
    <source>
        <strain evidence="9 10">LSR1</strain>
    </source>
</reference>
<keyword evidence="5" id="KW-0378">Hydrolase</keyword>
<keyword evidence="10" id="KW-1185">Reference proteome</keyword>
<dbReference type="EMBL" id="SJZB01000013">
    <property type="protein sequence ID" value="TCJ17932.1"/>
    <property type="molecule type" value="Genomic_DNA"/>
</dbReference>
<evidence type="ECO:0000256" key="4">
    <source>
        <dbReference type="ARBA" id="ARBA00022692"/>
    </source>
</evidence>
<dbReference type="OrthoDB" id="597443at2"/>
<dbReference type="InterPro" id="IPR019127">
    <property type="entry name" value="Exosortase"/>
</dbReference>
<dbReference type="NCBIfam" id="TIGR03113">
    <property type="entry name" value="exosort_XrtB"/>
    <property type="match status" value="1"/>
</dbReference>
<dbReference type="NCBIfam" id="TIGR04178">
    <property type="entry name" value="exo_archaeo"/>
    <property type="match status" value="1"/>
</dbReference>
<organism evidence="9 10">
    <name type="scientific">Parasulfuritortus cantonensis</name>
    <dbReference type="NCBI Taxonomy" id="2528202"/>
    <lineage>
        <taxon>Bacteria</taxon>
        <taxon>Pseudomonadati</taxon>
        <taxon>Pseudomonadota</taxon>
        <taxon>Betaproteobacteria</taxon>
        <taxon>Nitrosomonadales</taxon>
        <taxon>Thiobacillaceae</taxon>
        <taxon>Parasulfuritortus</taxon>
    </lineage>
</organism>
<dbReference type="Pfam" id="PF09721">
    <property type="entry name" value="Exosortase_EpsH"/>
    <property type="match status" value="1"/>
</dbReference>
<keyword evidence="3" id="KW-0645">Protease</keyword>
<sequence length="305" mass="32483">MTASMTSRVAGAPPAWLAWLPVLLGLAVLYLPTWWDLAHGLWLADEQAHGPLILLVSLYLAWQQRAAFAADSDVPSPAAAGHTRPVLGWGVLLFGLLAYALGRSQEILLFEVGSQIPVLFGVLLITLGGPAVRRLWFPVLFLAFMVPLPGFVVDGLTGPLKQFVSAAASNILHGVGYPVARSGVILTIGAYQLLVADACSGLHSIFSLSALGLLYMHLMRHTGVLRNALLLASIVPIAVAANVVRVILLILITYHFGDAAGQGFAHDFTGMVLFMVGLLAMMGFDVLLGAVAFRNRPRSESGSTR</sequence>
<evidence type="ECO:0000313" key="10">
    <source>
        <dbReference type="Proteomes" id="UP000295443"/>
    </source>
</evidence>
<dbReference type="AlphaFoldDB" id="A0A4V2NWM0"/>
<feature type="transmembrane region" description="Helical" evidence="8">
    <location>
        <begin position="200"/>
        <end position="218"/>
    </location>
</feature>
<dbReference type="GO" id="GO:0005886">
    <property type="term" value="C:plasma membrane"/>
    <property type="evidence" value="ECO:0007669"/>
    <property type="project" value="UniProtKB-SubCell"/>
</dbReference>
<feature type="transmembrane region" description="Helical" evidence="8">
    <location>
        <begin position="108"/>
        <end position="129"/>
    </location>
</feature>
<evidence type="ECO:0000256" key="5">
    <source>
        <dbReference type="ARBA" id="ARBA00022801"/>
    </source>
</evidence>
<accession>A0A4V2NWM0</accession>
<evidence type="ECO:0000256" key="1">
    <source>
        <dbReference type="ARBA" id="ARBA00004651"/>
    </source>
</evidence>
<gene>
    <name evidence="9" type="primary">xrtB</name>
    <name evidence="9" type="ORF">EZJ19_03205</name>
</gene>